<evidence type="ECO:0000313" key="1">
    <source>
        <dbReference type="Proteomes" id="UP000095283"/>
    </source>
</evidence>
<accession>A0A1I7WW54</accession>
<dbReference type="AlphaFoldDB" id="A0A1I7WW54"/>
<protein>
    <submittedName>
        <fullName evidence="2">Ovule protein</fullName>
    </submittedName>
</protein>
<proteinExistence type="predicted"/>
<keyword evidence="1" id="KW-1185">Reference proteome</keyword>
<dbReference type="WBParaSite" id="Hba_09363">
    <property type="protein sequence ID" value="Hba_09363"/>
    <property type="gene ID" value="Hba_09363"/>
</dbReference>
<evidence type="ECO:0000313" key="2">
    <source>
        <dbReference type="WBParaSite" id="Hba_09363"/>
    </source>
</evidence>
<organism evidence="1 2">
    <name type="scientific">Heterorhabditis bacteriophora</name>
    <name type="common">Entomopathogenic nematode worm</name>
    <dbReference type="NCBI Taxonomy" id="37862"/>
    <lineage>
        <taxon>Eukaryota</taxon>
        <taxon>Metazoa</taxon>
        <taxon>Ecdysozoa</taxon>
        <taxon>Nematoda</taxon>
        <taxon>Chromadorea</taxon>
        <taxon>Rhabditida</taxon>
        <taxon>Rhabditina</taxon>
        <taxon>Rhabditomorpha</taxon>
        <taxon>Strongyloidea</taxon>
        <taxon>Heterorhabditidae</taxon>
        <taxon>Heterorhabditis</taxon>
    </lineage>
</organism>
<sequence length="61" mass="7276">MTIAFDCSSCYFLFLESYATNIHPTICQFFEQLSIAMHLRRKHNSMLVSFSRKFDFFVVRV</sequence>
<reference evidence="2" key="1">
    <citation type="submission" date="2016-11" db="UniProtKB">
        <authorList>
            <consortium name="WormBaseParasite"/>
        </authorList>
    </citation>
    <scope>IDENTIFICATION</scope>
</reference>
<dbReference type="Proteomes" id="UP000095283">
    <property type="component" value="Unplaced"/>
</dbReference>
<name>A0A1I7WW54_HETBA</name>